<name>A0A9W9GDK1_9EURO</name>
<organism evidence="1 2">
    <name type="scientific">Penicillium angulare</name>
    <dbReference type="NCBI Taxonomy" id="116970"/>
    <lineage>
        <taxon>Eukaryota</taxon>
        <taxon>Fungi</taxon>
        <taxon>Dikarya</taxon>
        <taxon>Ascomycota</taxon>
        <taxon>Pezizomycotina</taxon>
        <taxon>Eurotiomycetes</taxon>
        <taxon>Eurotiomycetidae</taxon>
        <taxon>Eurotiales</taxon>
        <taxon>Aspergillaceae</taxon>
        <taxon>Penicillium</taxon>
    </lineage>
</organism>
<dbReference type="Proteomes" id="UP001149165">
    <property type="component" value="Unassembled WGS sequence"/>
</dbReference>
<accession>A0A9W9GDK1</accession>
<sequence length="240" mass="27754">MPSTPVSSPKRHPPATFVQAGIAASPAYYEVAEILNERLWPLAKVIDEQNNERQSLNARKNKGTITPEESRNLREIEAQLPDRQIEFLRGKVTLEDKIIVLSNEDKSIVAENWGAKLRQCRVLVPGFNLVIDEPARRLQIFSVEFMGLLDFLDRRFPPLNFNLRAVENELEHLPVERRTRSRRDHLETQVTEFRLQRAYLREEGTRRLRELGTIERQVLWATRGDDLSRNGILLRPSGPS</sequence>
<reference evidence="1" key="2">
    <citation type="journal article" date="2023" name="IMA Fungus">
        <title>Comparative genomic study of the Penicillium genus elucidates a diverse pangenome and 15 lateral gene transfer events.</title>
        <authorList>
            <person name="Petersen C."/>
            <person name="Sorensen T."/>
            <person name="Nielsen M.R."/>
            <person name="Sondergaard T.E."/>
            <person name="Sorensen J.L."/>
            <person name="Fitzpatrick D.A."/>
            <person name="Frisvad J.C."/>
            <person name="Nielsen K.L."/>
        </authorList>
    </citation>
    <scope>NUCLEOTIDE SEQUENCE</scope>
    <source>
        <strain evidence="1">IBT 30069</strain>
    </source>
</reference>
<gene>
    <name evidence="1" type="ORF">N7456_000994</name>
</gene>
<comment type="caution">
    <text evidence="1">The sequence shown here is derived from an EMBL/GenBank/DDBJ whole genome shotgun (WGS) entry which is preliminary data.</text>
</comment>
<reference evidence="1" key="1">
    <citation type="submission" date="2022-11" db="EMBL/GenBank/DDBJ databases">
        <authorList>
            <person name="Petersen C."/>
        </authorList>
    </citation>
    <scope>NUCLEOTIDE SEQUENCE</scope>
    <source>
        <strain evidence="1">IBT 30069</strain>
    </source>
</reference>
<dbReference type="EMBL" id="JAPQKH010000001">
    <property type="protein sequence ID" value="KAJ5116646.1"/>
    <property type="molecule type" value="Genomic_DNA"/>
</dbReference>
<proteinExistence type="predicted"/>
<evidence type="ECO:0000313" key="2">
    <source>
        <dbReference type="Proteomes" id="UP001149165"/>
    </source>
</evidence>
<dbReference type="AlphaFoldDB" id="A0A9W9GDK1"/>
<evidence type="ECO:0000313" key="1">
    <source>
        <dbReference type="EMBL" id="KAJ5116646.1"/>
    </source>
</evidence>
<keyword evidence="2" id="KW-1185">Reference proteome</keyword>
<protein>
    <submittedName>
        <fullName evidence="1">Uncharacterized protein</fullName>
    </submittedName>
</protein>